<gene>
    <name evidence="6" type="primary">gb25783</name>
    <name evidence="7" type="synonym">gb25819</name>
    <name evidence="6" type="ORF">PR202_gb25783</name>
    <name evidence="7" type="ORF">PR202_gb25819</name>
</gene>
<dbReference type="Pfam" id="PF00332">
    <property type="entry name" value="Glyco_hydro_17"/>
    <property type="match status" value="2"/>
</dbReference>
<dbReference type="Proteomes" id="UP001054889">
    <property type="component" value="Unassembled WGS sequence"/>
</dbReference>
<sequence length="277" mass="30021">MVGNDLPSPGDVVQLYRSNGISKMRIYGPDSRVMEALRGSGIKLVLGVVNQDISGLAASQANAASWVQTNVRPYYPKVKIMYITVGNEVEDGLAQSILPAMYNLEAALAAVGLSRHIKVTTCLRLDVITNSFPPSMGAFAKPHMGGTTRSLNYATFQSGTTVRDTGNGLIYTNLFDAMVDSIYAALEKANAPNVRVVVSETGWPSAGGTGASVQIAQTYNQGLINHVSQGTPKRPGRPLEAFMFSMFNENEKPGELMERNFGLFYPNKSPVYRVTFR</sequence>
<dbReference type="PROSITE" id="PS00587">
    <property type="entry name" value="GLYCOSYL_HYDROL_F17"/>
    <property type="match status" value="1"/>
</dbReference>
<dbReference type="InterPro" id="IPR000490">
    <property type="entry name" value="Glyco_hydro_17"/>
</dbReference>
<dbReference type="EMBL" id="BQKI01000091">
    <property type="protein sequence ID" value="GJN36916.1"/>
    <property type="molecule type" value="Genomic_DNA"/>
</dbReference>
<keyword evidence="3 5" id="KW-0326">Glycosidase</keyword>
<dbReference type="EMBL" id="BQKI01000091">
    <property type="protein sequence ID" value="GJN36883.1"/>
    <property type="molecule type" value="Genomic_DNA"/>
</dbReference>
<reference evidence="6" key="1">
    <citation type="journal article" date="2018" name="DNA Res.">
        <title>Multiple hybrid de novo genome assembly of finger millet, an orphan allotetraploid crop.</title>
        <authorList>
            <person name="Hatakeyama M."/>
            <person name="Aluri S."/>
            <person name="Balachadran M.T."/>
            <person name="Sivarajan S.R."/>
            <person name="Patrignani A."/>
            <person name="Gruter S."/>
            <person name="Poveda L."/>
            <person name="Shimizu-Inatsugi R."/>
            <person name="Baeten J."/>
            <person name="Francoijs K.J."/>
            <person name="Nataraja K.N."/>
            <person name="Reddy Y.A.N."/>
            <person name="Phadnis S."/>
            <person name="Ravikumar R.L."/>
            <person name="Schlapbach R."/>
            <person name="Sreeman S.M."/>
            <person name="Shimizu K.K."/>
        </authorList>
    </citation>
    <scope>NUCLEOTIDE SEQUENCE</scope>
</reference>
<evidence type="ECO:0000313" key="8">
    <source>
        <dbReference type="Proteomes" id="UP001054889"/>
    </source>
</evidence>
<evidence type="ECO:0008006" key="9">
    <source>
        <dbReference type="Google" id="ProtNLM"/>
    </source>
</evidence>
<evidence type="ECO:0000313" key="6">
    <source>
        <dbReference type="EMBL" id="GJN36883.1"/>
    </source>
</evidence>
<comment type="similarity">
    <text evidence="1 4">Belongs to the glycosyl hydrolase 17 family.</text>
</comment>
<keyword evidence="2 5" id="KW-0378">Hydrolase</keyword>
<dbReference type="InterPro" id="IPR017853">
    <property type="entry name" value="GH"/>
</dbReference>
<evidence type="ECO:0000256" key="4">
    <source>
        <dbReference type="RuleBase" id="RU004335"/>
    </source>
</evidence>
<evidence type="ECO:0000256" key="2">
    <source>
        <dbReference type="ARBA" id="ARBA00022801"/>
    </source>
</evidence>
<dbReference type="GO" id="GO:0004553">
    <property type="term" value="F:hydrolase activity, hydrolyzing O-glycosyl compounds"/>
    <property type="evidence" value="ECO:0007669"/>
    <property type="project" value="InterPro"/>
</dbReference>
<comment type="caution">
    <text evidence="6">The sequence shown here is derived from an EMBL/GenBank/DDBJ whole genome shotgun (WGS) entry which is preliminary data.</text>
</comment>
<organism evidence="6 8">
    <name type="scientific">Eleusine coracana subsp. coracana</name>
    <dbReference type="NCBI Taxonomy" id="191504"/>
    <lineage>
        <taxon>Eukaryota</taxon>
        <taxon>Viridiplantae</taxon>
        <taxon>Streptophyta</taxon>
        <taxon>Embryophyta</taxon>
        <taxon>Tracheophyta</taxon>
        <taxon>Spermatophyta</taxon>
        <taxon>Magnoliopsida</taxon>
        <taxon>Liliopsida</taxon>
        <taxon>Poales</taxon>
        <taxon>Poaceae</taxon>
        <taxon>PACMAD clade</taxon>
        <taxon>Chloridoideae</taxon>
        <taxon>Cynodonteae</taxon>
        <taxon>Eleusininae</taxon>
        <taxon>Eleusine</taxon>
    </lineage>
</organism>
<protein>
    <recommendedName>
        <fullName evidence="9">Glucan endo-1,3-beta-D-glucosidase</fullName>
    </recommendedName>
</protein>
<evidence type="ECO:0000256" key="1">
    <source>
        <dbReference type="ARBA" id="ARBA00008773"/>
    </source>
</evidence>
<dbReference type="GO" id="GO:0005975">
    <property type="term" value="P:carbohydrate metabolic process"/>
    <property type="evidence" value="ECO:0007669"/>
    <property type="project" value="InterPro"/>
</dbReference>
<dbReference type="PANTHER" id="PTHR32227">
    <property type="entry name" value="GLUCAN ENDO-1,3-BETA-GLUCOSIDASE BG1-RELATED-RELATED"/>
    <property type="match status" value="1"/>
</dbReference>
<evidence type="ECO:0000256" key="5">
    <source>
        <dbReference type="RuleBase" id="RU004336"/>
    </source>
</evidence>
<dbReference type="AlphaFoldDB" id="A0AAV5FM76"/>
<reference evidence="6" key="2">
    <citation type="submission" date="2021-12" db="EMBL/GenBank/DDBJ databases">
        <title>Resequencing data analysis of finger millet.</title>
        <authorList>
            <person name="Hatakeyama M."/>
            <person name="Aluri S."/>
            <person name="Balachadran M.T."/>
            <person name="Sivarajan S.R."/>
            <person name="Poveda L."/>
            <person name="Shimizu-Inatsugi R."/>
            <person name="Schlapbach R."/>
            <person name="Sreeman S.M."/>
            <person name="Shimizu K.K."/>
        </authorList>
    </citation>
    <scope>NUCLEOTIDE SEQUENCE</scope>
</reference>
<dbReference type="InterPro" id="IPR044965">
    <property type="entry name" value="Glyco_hydro_17_plant"/>
</dbReference>
<keyword evidence="8" id="KW-1185">Reference proteome</keyword>
<evidence type="ECO:0000256" key="3">
    <source>
        <dbReference type="ARBA" id="ARBA00023295"/>
    </source>
</evidence>
<proteinExistence type="inferred from homology"/>
<accession>A0AAV5FM76</accession>
<evidence type="ECO:0000313" key="7">
    <source>
        <dbReference type="EMBL" id="GJN36916.1"/>
    </source>
</evidence>
<name>A0AAV5FM76_ELECO</name>
<dbReference type="SUPFAM" id="SSF51445">
    <property type="entry name" value="(Trans)glycosidases"/>
    <property type="match status" value="1"/>
</dbReference>
<dbReference type="Gene3D" id="3.20.20.80">
    <property type="entry name" value="Glycosidases"/>
    <property type="match status" value="2"/>
</dbReference>